<accession>A0A1J3JNT8</accession>
<organism evidence="1">
    <name type="scientific">Noccaea caerulescens</name>
    <name type="common">Alpine penny-cress</name>
    <name type="synonym">Thlaspi caerulescens</name>
    <dbReference type="NCBI Taxonomy" id="107243"/>
    <lineage>
        <taxon>Eukaryota</taxon>
        <taxon>Viridiplantae</taxon>
        <taxon>Streptophyta</taxon>
        <taxon>Embryophyta</taxon>
        <taxon>Tracheophyta</taxon>
        <taxon>Spermatophyta</taxon>
        <taxon>Magnoliopsida</taxon>
        <taxon>eudicotyledons</taxon>
        <taxon>Gunneridae</taxon>
        <taxon>Pentapetalae</taxon>
        <taxon>rosids</taxon>
        <taxon>malvids</taxon>
        <taxon>Brassicales</taxon>
        <taxon>Brassicaceae</taxon>
        <taxon>Coluteocarpeae</taxon>
        <taxon>Noccaea</taxon>
    </lineage>
</organism>
<name>A0A1J3JNT8_NOCCA</name>
<dbReference type="InterPro" id="IPR037239">
    <property type="entry name" value="OSBP_sf"/>
</dbReference>
<sequence length="73" mass="8992">MAKFLNGKRKEPEEKDRLKAYGKISGIWNKYLKYNNEEIFNFDRQFPLILEFEPHPLPSDSNWREDIEYRKRN</sequence>
<protein>
    <submittedName>
        <fullName evidence="1">Uncharacterized protein</fullName>
    </submittedName>
</protein>
<dbReference type="EMBL" id="GEVM01011937">
    <property type="protein sequence ID" value="JAU94001.1"/>
    <property type="molecule type" value="Transcribed_RNA"/>
</dbReference>
<dbReference type="AlphaFoldDB" id="A0A1J3JNT8"/>
<evidence type="ECO:0000313" key="1">
    <source>
        <dbReference type="EMBL" id="JAU94001.1"/>
    </source>
</evidence>
<reference evidence="1" key="1">
    <citation type="submission" date="2016-07" db="EMBL/GenBank/DDBJ databases">
        <title>De novo transcriptome assembly of four accessions of the metal hyperaccumulator plant Noccaea caerulescens.</title>
        <authorList>
            <person name="Blande D."/>
            <person name="Halimaa P."/>
            <person name="Tervahauta A.I."/>
            <person name="Aarts M.G."/>
            <person name="Karenlampi S.O."/>
        </authorList>
    </citation>
    <scope>NUCLEOTIDE SEQUENCE</scope>
</reference>
<dbReference type="SUPFAM" id="SSF144000">
    <property type="entry name" value="Oxysterol-binding protein-like"/>
    <property type="match status" value="1"/>
</dbReference>
<proteinExistence type="predicted"/>
<gene>
    <name evidence="1" type="ORF">MP_TR19385_c0_g1_i1_g.55434</name>
</gene>